<protein>
    <submittedName>
        <fullName evidence="1">Uncharacterized protein</fullName>
    </submittedName>
</protein>
<dbReference type="EMBL" id="JYNZ01000003">
    <property type="protein sequence ID" value="KXK26532.1"/>
    <property type="molecule type" value="Genomic_DNA"/>
</dbReference>
<evidence type="ECO:0000313" key="2">
    <source>
        <dbReference type="Proteomes" id="UP000070457"/>
    </source>
</evidence>
<dbReference type="AlphaFoldDB" id="A0A136LXZ3"/>
<name>A0A136LXZ3_9BACT</name>
<sequence length="81" mass="9049">MNAKRNGLIKELGDDDGEMLFKVLQTAGRIGNLGGRLKISQRDPVWFPVLDHATVISMLGAGYRPEQIEEEIEHKFLSAQV</sequence>
<gene>
    <name evidence="1" type="ORF">TR69_WS6001000537</name>
</gene>
<dbReference type="Proteomes" id="UP000070457">
    <property type="component" value="Unassembled WGS sequence"/>
</dbReference>
<proteinExistence type="predicted"/>
<comment type="caution">
    <text evidence="1">The sequence shown here is derived from an EMBL/GenBank/DDBJ whole genome shotgun (WGS) entry which is preliminary data.</text>
</comment>
<dbReference type="STRING" id="1617426.TR69_WS6001000537"/>
<evidence type="ECO:0000313" key="1">
    <source>
        <dbReference type="EMBL" id="KXK26532.1"/>
    </source>
</evidence>
<reference evidence="1 2" key="1">
    <citation type="submission" date="2015-02" db="EMBL/GenBank/DDBJ databases">
        <title>Improved understanding of the partial-nitritation anammox process through 23 genomes representing the majority of the microbial community.</title>
        <authorList>
            <person name="Speth D.R."/>
            <person name="In T Zandt M."/>
            <person name="Guerrero Cruz S."/>
            <person name="Jetten M.S."/>
            <person name="Dutilh B.E."/>
        </authorList>
    </citation>
    <scope>NUCLEOTIDE SEQUENCE [LARGE SCALE GENOMIC DNA]</scope>
    <source>
        <strain evidence="1">OLB20</strain>
    </source>
</reference>
<accession>A0A136LXZ3</accession>
<organism evidence="1 2">
    <name type="scientific">candidate division WS6 bacterium OLB20</name>
    <dbReference type="NCBI Taxonomy" id="1617426"/>
    <lineage>
        <taxon>Bacteria</taxon>
        <taxon>Candidatus Dojkabacteria</taxon>
    </lineage>
</organism>